<evidence type="ECO:0000313" key="3">
    <source>
        <dbReference type="Proteomes" id="UP000193642"/>
    </source>
</evidence>
<proteinExistence type="predicted"/>
<gene>
    <name evidence="2" type="ORF">BCR33DRAFT_727957</name>
    <name evidence="1" type="ORF">BCR33DRAFT_729477</name>
</gene>
<dbReference type="EMBL" id="MCGO01000157">
    <property type="protein sequence ID" value="ORY23641.1"/>
    <property type="molecule type" value="Genomic_DNA"/>
</dbReference>
<name>A0A1Y2AH72_9FUNG</name>
<protein>
    <submittedName>
        <fullName evidence="1">Uncharacterized protein</fullName>
    </submittedName>
</protein>
<evidence type="ECO:0000313" key="2">
    <source>
        <dbReference type="EMBL" id="ORY23641.1"/>
    </source>
</evidence>
<comment type="caution">
    <text evidence="1">The sequence shown here is derived from an EMBL/GenBank/DDBJ whole genome shotgun (WGS) entry which is preliminary data.</text>
</comment>
<keyword evidence="3" id="KW-1185">Reference proteome</keyword>
<evidence type="ECO:0000313" key="1">
    <source>
        <dbReference type="EMBL" id="ORY21325.1"/>
    </source>
</evidence>
<dbReference type="Proteomes" id="UP000193642">
    <property type="component" value="Unassembled WGS sequence"/>
</dbReference>
<sequence>MSNSCYSKISLIELHSIYFSEFTSAQATTLNMVKLSFVSKTGPLPEFFSRLIQ</sequence>
<dbReference type="AlphaFoldDB" id="A0A1Y2AH72"/>
<dbReference type="EMBL" id="MCGO01000208">
    <property type="protein sequence ID" value="ORY21325.1"/>
    <property type="molecule type" value="Genomic_DNA"/>
</dbReference>
<organism evidence="1 3">
    <name type="scientific">Rhizoclosmatium globosum</name>
    <dbReference type="NCBI Taxonomy" id="329046"/>
    <lineage>
        <taxon>Eukaryota</taxon>
        <taxon>Fungi</taxon>
        <taxon>Fungi incertae sedis</taxon>
        <taxon>Chytridiomycota</taxon>
        <taxon>Chytridiomycota incertae sedis</taxon>
        <taxon>Chytridiomycetes</taxon>
        <taxon>Chytridiales</taxon>
        <taxon>Chytriomycetaceae</taxon>
        <taxon>Rhizoclosmatium</taxon>
    </lineage>
</organism>
<accession>A0A1Y2AH72</accession>
<reference evidence="1 3" key="1">
    <citation type="submission" date="2016-07" db="EMBL/GenBank/DDBJ databases">
        <title>Pervasive Adenine N6-methylation of Active Genes in Fungi.</title>
        <authorList>
            <consortium name="DOE Joint Genome Institute"/>
            <person name="Mondo S.J."/>
            <person name="Dannebaum R.O."/>
            <person name="Kuo R.C."/>
            <person name="Labutti K."/>
            <person name="Haridas S."/>
            <person name="Kuo A."/>
            <person name="Salamov A."/>
            <person name="Ahrendt S.R."/>
            <person name="Lipzen A."/>
            <person name="Sullivan W."/>
            <person name="Andreopoulos W.B."/>
            <person name="Clum A."/>
            <person name="Lindquist E."/>
            <person name="Daum C."/>
            <person name="Ramamoorthy G.K."/>
            <person name="Gryganskyi A."/>
            <person name="Culley D."/>
            <person name="Magnuson J.K."/>
            <person name="James T.Y."/>
            <person name="O'Malley M.A."/>
            <person name="Stajich J.E."/>
            <person name="Spatafora J.W."/>
            <person name="Visel A."/>
            <person name="Grigoriev I.V."/>
        </authorList>
    </citation>
    <scope>NUCLEOTIDE SEQUENCE [LARGE SCALE GENOMIC DNA]</scope>
    <source>
        <strain evidence="1 3">JEL800</strain>
    </source>
</reference>